<feature type="transmembrane region" description="Helical" evidence="1">
    <location>
        <begin position="72"/>
        <end position="99"/>
    </location>
</feature>
<keyword evidence="1" id="KW-0812">Transmembrane</keyword>
<sequence>MPALAAIAGAFIAALKAFLPALVPWLLSMFFKLALGLGVTFVSYKLLGVAVQEVLDRFADSYFSIPTEIQDILGLAGIPEALNIILGGFSFSFGIWASYRSLKFINK</sequence>
<dbReference type="AlphaFoldDB" id="A0A2P7TYN0"/>
<evidence type="ECO:0000256" key="1">
    <source>
        <dbReference type="SAM" id="Phobius"/>
    </source>
</evidence>
<evidence type="ECO:0008006" key="4">
    <source>
        <dbReference type="Google" id="ProtNLM"/>
    </source>
</evidence>
<dbReference type="InterPro" id="IPR019670">
    <property type="entry name" value="DUF2523"/>
</dbReference>
<evidence type="ECO:0000313" key="2">
    <source>
        <dbReference type="EMBL" id="PSJ79801.1"/>
    </source>
</evidence>
<dbReference type="OrthoDB" id="9988651at2"/>
<reference evidence="2 3" key="1">
    <citation type="submission" date="2018-03" db="EMBL/GenBank/DDBJ databases">
        <title>Neisseria weixii sp. nov., isolated from the intestinal contents of Tibetan Plateau pika (Ochotona curzoniae) in Yushu, Qinghai Province, China.</title>
        <authorList>
            <person name="Gui Z."/>
        </authorList>
    </citation>
    <scope>NUCLEOTIDE SEQUENCE [LARGE SCALE GENOMIC DNA]</scope>
    <source>
        <strain evidence="2 3">ATCC 51483</strain>
    </source>
</reference>
<organism evidence="2 3">
    <name type="scientific">Neisseria iguanae</name>
    <dbReference type="NCBI Taxonomy" id="90242"/>
    <lineage>
        <taxon>Bacteria</taxon>
        <taxon>Pseudomonadati</taxon>
        <taxon>Pseudomonadota</taxon>
        <taxon>Betaproteobacteria</taxon>
        <taxon>Neisseriales</taxon>
        <taxon>Neisseriaceae</taxon>
        <taxon>Neisseria</taxon>
    </lineage>
</organism>
<dbReference type="Proteomes" id="UP000241868">
    <property type="component" value="Unassembled WGS sequence"/>
</dbReference>
<dbReference type="EMBL" id="PXYY01000071">
    <property type="protein sequence ID" value="PSJ79801.1"/>
    <property type="molecule type" value="Genomic_DNA"/>
</dbReference>
<protein>
    <recommendedName>
        <fullName evidence="4">DUF2523 domain-containing protein</fullName>
    </recommendedName>
</protein>
<name>A0A2P7TYN0_9NEIS</name>
<gene>
    <name evidence="2" type="ORF">C7N83_09995</name>
</gene>
<feature type="transmembrane region" description="Helical" evidence="1">
    <location>
        <begin position="30"/>
        <end position="51"/>
    </location>
</feature>
<keyword evidence="3" id="KW-1185">Reference proteome</keyword>
<evidence type="ECO:0000313" key="3">
    <source>
        <dbReference type="Proteomes" id="UP000241868"/>
    </source>
</evidence>
<keyword evidence="1" id="KW-1133">Transmembrane helix</keyword>
<proteinExistence type="predicted"/>
<accession>A0A2P7TYN0</accession>
<dbReference type="Pfam" id="PF10734">
    <property type="entry name" value="DUF2523"/>
    <property type="match status" value="1"/>
</dbReference>
<keyword evidence="1" id="KW-0472">Membrane</keyword>
<comment type="caution">
    <text evidence="2">The sequence shown here is derived from an EMBL/GenBank/DDBJ whole genome shotgun (WGS) entry which is preliminary data.</text>
</comment>
<dbReference type="RefSeq" id="WP_106742416.1">
    <property type="nucleotide sequence ID" value="NZ_PXYY01000071.1"/>
</dbReference>